<feature type="active site" description="Charge relay system" evidence="10">
    <location>
        <position position="578"/>
    </location>
</feature>
<accession>A0A9N8VMG2</accession>
<evidence type="ECO:0000259" key="16">
    <source>
        <dbReference type="Pfam" id="PF21316"/>
    </source>
</evidence>
<comment type="similarity">
    <text evidence="2 10">Belongs to the peptidase S8 family.</text>
</comment>
<dbReference type="PROSITE" id="PS51892">
    <property type="entry name" value="SUBTILASE"/>
    <property type="match status" value="1"/>
</dbReference>
<dbReference type="InterPro" id="IPR022232">
    <property type="entry name" value="TPPII_C_art"/>
</dbReference>
<keyword evidence="5" id="KW-0031">Aminopeptidase</keyword>
<evidence type="ECO:0000256" key="5">
    <source>
        <dbReference type="ARBA" id="ARBA00022438"/>
    </source>
</evidence>
<evidence type="ECO:0000259" key="14">
    <source>
        <dbReference type="Pfam" id="PF12583"/>
    </source>
</evidence>
<keyword evidence="7 10" id="KW-0378">Hydrolase</keyword>
<dbReference type="PANTHER" id="PTHR43806:SF14">
    <property type="entry name" value="TRIPEPTIDYL-PEPTIDASE 2"/>
    <property type="match status" value="1"/>
</dbReference>
<feature type="domain" description="Tripeptidyl peptidase II second Ig-like" evidence="13">
    <location>
        <begin position="931"/>
        <end position="1117"/>
    </location>
</feature>
<dbReference type="PROSITE" id="PS00138">
    <property type="entry name" value="SUBTILASE_SER"/>
    <property type="match status" value="1"/>
</dbReference>
<dbReference type="Gene3D" id="6.10.250.3080">
    <property type="match status" value="1"/>
</dbReference>
<evidence type="ECO:0000256" key="8">
    <source>
        <dbReference type="ARBA" id="ARBA00022825"/>
    </source>
</evidence>
<keyword evidence="18" id="KW-1185">Reference proteome</keyword>
<dbReference type="Gene3D" id="3.40.50.200">
    <property type="entry name" value="Peptidase S8/S53 domain"/>
    <property type="match status" value="2"/>
</dbReference>
<evidence type="ECO:0000256" key="7">
    <source>
        <dbReference type="ARBA" id="ARBA00022801"/>
    </source>
</evidence>
<evidence type="ECO:0000313" key="17">
    <source>
        <dbReference type="EMBL" id="CAG8454666.1"/>
    </source>
</evidence>
<dbReference type="GO" id="GO:0008240">
    <property type="term" value="F:tripeptidyl-peptidase activity"/>
    <property type="evidence" value="ECO:0007669"/>
    <property type="project" value="UniProtKB-EC"/>
</dbReference>
<proteinExistence type="inferred from homology"/>
<feature type="region of interest" description="Disordered" evidence="11">
    <location>
        <begin position="1218"/>
        <end position="1239"/>
    </location>
</feature>
<evidence type="ECO:0000256" key="6">
    <source>
        <dbReference type="ARBA" id="ARBA00022670"/>
    </source>
</evidence>
<comment type="catalytic activity">
    <reaction evidence="1">
        <text>Release of an N-terminal tripeptide from a polypeptide.</text>
        <dbReference type="EC" id="3.4.14.10"/>
    </reaction>
</comment>
<evidence type="ECO:0000256" key="9">
    <source>
        <dbReference type="ARBA" id="ARBA00032232"/>
    </source>
</evidence>
<dbReference type="InterPro" id="IPR023828">
    <property type="entry name" value="Peptidase_S8_Ser-AS"/>
</dbReference>
<dbReference type="EMBL" id="CAJVPV010000393">
    <property type="protein sequence ID" value="CAG8454666.1"/>
    <property type="molecule type" value="Genomic_DNA"/>
</dbReference>
<gene>
    <name evidence="17" type="ORF">AMORRO_LOCUS1082</name>
</gene>
<dbReference type="InterPro" id="IPR050131">
    <property type="entry name" value="Peptidase_S8_subtilisin-like"/>
</dbReference>
<dbReference type="InterPro" id="IPR046940">
    <property type="entry name" value="TPPII_Ig-like_sf"/>
</dbReference>
<evidence type="ECO:0000313" key="18">
    <source>
        <dbReference type="Proteomes" id="UP000789342"/>
    </source>
</evidence>
<dbReference type="Pfam" id="PF21316">
    <property type="entry name" value="TPPII_GBD"/>
    <property type="match status" value="1"/>
</dbReference>
<dbReference type="Pfam" id="PF21223">
    <property type="entry name" value="TPPII_Ig-like-1"/>
    <property type="match status" value="1"/>
</dbReference>
<comment type="caution">
    <text evidence="17">The sequence shown here is derived from an EMBL/GenBank/DDBJ whole genome shotgun (WGS) entry which is preliminary data.</text>
</comment>
<dbReference type="SUPFAM" id="SSF52743">
    <property type="entry name" value="Subtilisin-like"/>
    <property type="match status" value="1"/>
</dbReference>
<evidence type="ECO:0000259" key="12">
    <source>
        <dbReference type="Pfam" id="PF00082"/>
    </source>
</evidence>
<feature type="compositionally biased region" description="Polar residues" evidence="11">
    <location>
        <begin position="1230"/>
        <end position="1239"/>
    </location>
</feature>
<dbReference type="InterPro" id="IPR048383">
    <property type="entry name" value="TPPII_Ig-like-1"/>
</dbReference>
<keyword evidence="8 10" id="KW-0720">Serine protease</keyword>
<protein>
    <recommendedName>
        <fullName evidence="4">Tripeptidyl-peptidase 2</fullName>
        <ecNumber evidence="3">3.4.14.10</ecNumber>
    </recommendedName>
    <alternativeName>
        <fullName evidence="9">Tripeptidyl aminopeptidase</fullName>
    </alternativeName>
</protein>
<dbReference type="Pfam" id="PF12583">
    <property type="entry name" value="TPPII_C"/>
    <property type="match status" value="1"/>
</dbReference>
<dbReference type="InterPro" id="IPR000209">
    <property type="entry name" value="Peptidase_S8/S53_dom"/>
</dbReference>
<dbReference type="GO" id="GO:0005829">
    <property type="term" value="C:cytosol"/>
    <property type="evidence" value="ECO:0007669"/>
    <property type="project" value="TreeGrafter"/>
</dbReference>
<feature type="domain" description="Tripeptidyl-peptidase II first Ig-like" evidence="15">
    <location>
        <begin position="649"/>
        <end position="770"/>
    </location>
</feature>
<sequence>MVVRFFRKGGGIGYNFCGVDKIIRYHNGLVNIRGVLLMNFDSHFMYKNFSLVNRRTSTSLRFNGYPRIECLDKKIESNHPSRFNNPLIISINCVLSSGLSSIGKEICEEEDSTQMTIKVSKPIPDFPTYGLLPKEETEASTFLKKYPEYDGRDVVIAILDTGIDPGAVGLQTTTEGKPKIIDIIDCTGSGDVITKTVVKPTISDDGNETLHTIQGLSGRSLIIDPTWKNPSGEFRVGIKRAYELFPKPLVSRLQKERRQEFDKKHHLFQAEAQQNLAAWQEAHPSSSSSSLSETDSDVKADLEAKVELLKDSLKNYNDPGIILDIVTFYDGADWRVVVDVDESGDLRGQPPLTDYRKERQYHTFSQEDMLNFSVNIYDDGDTVCIVTASGSHGTHVAAITAAHHPDEPALNGIAPGAQIVSLKIGDNRLGSMETGAALARAAIALVETKTDVANMSYGEATAVPDYGHFIRLIRDEVVGKHGCIFLSSAGNNGPALSTTGSPGGTSSGIIGVGAYVSRAMVQAEYALLESVPERAYTWSSQGPTTDGDIGVAIYAPGGAITSTPLYSLTKAQLMNGTSMSSPNATGCVALLLSGLKAEDKKYTPYRIRNALVNSAKPVNENFDVGLLQVEKTWDYLKKFYDRPDQDVVYEVRIPDKPKDKRGIYLRESYETASPQLYNVSVKPKFMKEIEPTSGENNSKKFEFESRLALISTQPWVRVPDFLLLGSQGRVFEVKVDPSQLTPGELHFAEVQGYDTTCSERGPLFKIPVVVTKPSIITNGSKITYDNWAFGPGHIERRFLKVPEGATYADVTIKFSSNSHTSPARFWLHMIQLLPQRRFTNQEHEYYFALAKGSYGDGNGEEQIEKKRFSVRGGVTIEICLAQFWSSLGNHNVSLEFVFHGIQIANNTTNGGDTVYINGGDSYTRLDIVAPVRREDEIYPSISFDTLRKTIRPTESSLKPLGLDRDVLPDSRRIYSLTLTYKFSTSEKNTSITPRFPAFFGLLYDSYFEDFFAIIYNTNKKVIGYLDIYAKTFKLETKGDYVILAQVRHQSQELLEKLTNTTCFLDYTISKKVSLEIFGKLSDVFVFKKSTPVKSFLEKGERQAFFVGSPNDYSVYPKEGSPGDLLLGKLNFINSAKIDGGQYYANLVIPPAPIKPKSKEEKPTEELANAIRDLQISHLKKLSAGSDARAELLKELEESHPDHLPLYITKLELLLDPSAKSDKGSDDESATSKSGNMTPETATKAQALAVLADANPDSFSVIGSSSTPEADSESNEFALQFEKTWKALAQWLDSTPPISDFKNLMVYITRERRAKRFGSALKALNKYLSDTGLNGETAKDYDKALELKIELLKDVEWNVWETYERKWKLIRIPPGGHAPF</sequence>
<evidence type="ECO:0000256" key="2">
    <source>
        <dbReference type="ARBA" id="ARBA00011073"/>
    </source>
</evidence>
<evidence type="ECO:0000256" key="4">
    <source>
        <dbReference type="ARBA" id="ARBA00020244"/>
    </source>
</evidence>
<dbReference type="Pfam" id="PF00082">
    <property type="entry name" value="Peptidase_S8"/>
    <property type="match status" value="1"/>
</dbReference>
<dbReference type="InterPro" id="IPR048384">
    <property type="entry name" value="TPPII_GBD"/>
</dbReference>
<evidence type="ECO:0000256" key="3">
    <source>
        <dbReference type="ARBA" id="ARBA00012462"/>
    </source>
</evidence>
<dbReference type="GO" id="GO:0004252">
    <property type="term" value="F:serine-type endopeptidase activity"/>
    <property type="evidence" value="ECO:0007669"/>
    <property type="project" value="UniProtKB-UniRule"/>
</dbReference>
<reference evidence="17" key="1">
    <citation type="submission" date="2021-06" db="EMBL/GenBank/DDBJ databases">
        <authorList>
            <person name="Kallberg Y."/>
            <person name="Tangrot J."/>
            <person name="Rosling A."/>
        </authorList>
    </citation>
    <scope>NUCLEOTIDE SEQUENCE</scope>
    <source>
        <strain evidence="17">CL551</strain>
    </source>
</reference>
<dbReference type="Proteomes" id="UP000789342">
    <property type="component" value="Unassembled WGS sequence"/>
</dbReference>
<dbReference type="InterPro" id="IPR036852">
    <property type="entry name" value="Peptidase_S8/S53_dom_sf"/>
</dbReference>
<feature type="domain" description="Tripeptidyl-peptidase II galactose-binding" evidence="16">
    <location>
        <begin position="789"/>
        <end position="888"/>
    </location>
</feature>
<keyword evidence="6 10" id="KW-0645">Protease</keyword>
<dbReference type="PRINTS" id="PR00723">
    <property type="entry name" value="SUBTILISIN"/>
</dbReference>
<feature type="active site" description="Charge relay system" evidence="10">
    <location>
        <position position="160"/>
    </location>
</feature>
<dbReference type="PANTHER" id="PTHR43806">
    <property type="entry name" value="PEPTIDASE S8"/>
    <property type="match status" value="1"/>
</dbReference>
<evidence type="ECO:0000256" key="10">
    <source>
        <dbReference type="PROSITE-ProRule" id="PRU01240"/>
    </source>
</evidence>
<dbReference type="EC" id="3.4.14.10" evidence="3"/>
<dbReference type="FunFam" id="3.40.50.200:FF:000013">
    <property type="entry name" value="Tripeptidyl-peptidase 2 homolog"/>
    <property type="match status" value="1"/>
</dbReference>
<dbReference type="InterPro" id="IPR022229">
    <property type="entry name" value="TPPII_Ig-like-2"/>
</dbReference>
<evidence type="ECO:0000256" key="11">
    <source>
        <dbReference type="SAM" id="MobiDB-lite"/>
    </source>
</evidence>
<organism evidence="17 18">
    <name type="scientific">Acaulospora morrowiae</name>
    <dbReference type="NCBI Taxonomy" id="94023"/>
    <lineage>
        <taxon>Eukaryota</taxon>
        <taxon>Fungi</taxon>
        <taxon>Fungi incertae sedis</taxon>
        <taxon>Mucoromycota</taxon>
        <taxon>Glomeromycotina</taxon>
        <taxon>Glomeromycetes</taxon>
        <taxon>Diversisporales</taxon>
        <taxon>Acaulosporaceae</taxon>
        <taxon>Acaulospora</taxon>
    </lineage>
</organism>
<dbReference type="GO" id="GO:0004177">
    <property type="term" value="F:aminopeptidase activity"/>
    <property type="evidence" value="ECO:0007669"/>
    <property type="project" value="UniProtKB-KW"/>
</dbReference>
<evidence type="ECO:0000259" key="15">
    <source>
        <dbReference type="Pfam" id="PF21223"/>
    </source>
</evidence>
<dbReference type="CDD" id="cd04857">
    <property type="entry name" value="Peptidases_S8_Tripeptidyl_Aminopeptidase_II"/>
    <property type="match status" value="1"/>
</dbReference>
<feature type="active site" description="Charge relay system" evidence="10">
    <location>
        <position position="392"/>
    </location>
</feature>
<dbReference type="InterPro" id="IPR015500">
    <property type="entry name" value="Peptidase_S8_subtilisin-rel"/>
</dbReference>
<dbReference type="InterPro" id="IPR034051">
    <property type="entry name" value="TPP_II_domain"/>
</dbReference>
<dbReference type="Pfam" id="PF12580">
    <property type="entry name" value="TPPII"/>
    <property type="match status" value="1"/>
</dbReference>
<dbReference type="InterPro" id="IPR046939">
    <property type="entry name" value="TPPII_C_sf"/>
</dbReference>
<dbReference type="Gene3D" id="2.60.40.3170">
    <property type="match status" value="1"/>
</dbReference>
<feature type="domain" description="Peptidase S8/S53" evidence="12">
    <location>
        <begin position="151"/>
        <end position="618"/>
    </location>
</feature>
<dbReference type="OrthoDB" id="10256524at2759"/>
<name>A0A9N8VMG2_9GLOM</name>
<evidence type="ECO:0000256" key="1">
    <source>
        <dbReference type="ARBA" id="ARBA00001910"/>
    </source>
</evidence>
<dbReference type="Gene3D" id="1.25.40.710">
    <property type="match status" value="1"/>
</dbReference>
<dbReference type="GO" id="GO:0006508">
    <property type="term" value="P:proteolysis"/>
    <property type="evidence" value="ECO:0007669"/>
    <property type="project" value="UniProtKB-KW"/>
</dbReference>
<evidence type="ECO:0000259" key="13">
    <source>
        <dbReference type="Pfam" id="PF12580"/>
    </source>
</evidence>
<feature type="domain" description="Tripeptidyl peptidase II C-terminal" evidence="14">
    <location>
        <begin position="1156"/>
        <end position="1219"/>
    </location>
</feature>